<organism evidence="1 2">
    <name type="scientific">Caenorhabditis auriculariae</name>
    <dbReference type="NCBI Taxonomy" id="2777116"/>
    <lineage>
        <taxon>Eukaryota</taxon>
        <taxon>Metazoa</taxon>
        <taxon>Ecdysozoa</taxon>
        <taxon>Nematoda</taxon>
        <taxon>Chromadorea</taxon>
        <taxon>Rhabditida</taxon>
        <taxon>Rhabditina</taxon>
        <taxon>Rhabditomorpha</taxon>
        <taxon>Rhabditoidea</taxon>
        <taxon>Rhabditidae</taxon>
        <taxon>Peloderinae</taxon>
        <taxon>Caenorhabditis</taxon>
    </lineage>
</organism>
<accession>A0A8S1HUW0</accession>
<protein>
    <submittedName>
        <fullName evidence="1">Uncharacterized protein</fullName>
    </submittedName>
</protein>
<comment type="caution">
    <text evidence="1">The sequence shown here is derived from an EMBL/GenBank/DDBJ whole genome shotgun (WGS) entry which is preliminary data.</text>
</comment>
<evidence type="ECO:0000313" key="1">
    <source>
        <dbReference type="EMBL" id="CAD6199617.1"/>
    </source>
</evidence>
<dbReference type="Proteomes" id="UP000835052">
    <property type="component" value="Unassembled WGS sequence"/>
</dbReference>
<gene>
    <name evidence="1" type="ORF">CAUJ_LOCUS15518</name>
</gene>
<dbReference type="AlphaFoldDB" id="A0A8S1HUW0"/>
<reference evidence="1" key="1">
    <citation type="submission" date="2020-10" db="EMBL/GenBank/DDBJ databases">
        <authorList>
            <person name="Kikuchi T."/>
        </authorList>
    </citation>
    <scope>NUCLEOTIDE SEQUENCE</scope>
    <source>
        <strain evidence="1">NKZ352</strain>
    </source>
</reference>
<name>A0A8S1HUW0_9PELO</name>
<keyword evidence="2" id="KW-1185">Reference proteome</keyword>
<evidence type="ECO:0000313" key="2">
    <source>
        <dbReference type="Proteomes" id="UP000835052"/>
    </source>
</evidence>
<sequence>MVQVGASEGAFEGLLEPFSEPTTTGIGIYRTEEVFFFLPMFGEGGQKQVSALQTAPSAWKLGSSSSLAIPGEPP</sequence>
<proteinExistence type="predicted"/>
<dbReference type="EMBL" id="CAJGYM010000188">
    <property type="protein sequence ID" value="CAD6199617.1"/>
    <property type="molecule type" value="Genomic_DNA"/>
</dbReference>